<feature type="transmembrane region" description="Helical" evidence="1">
    <location>
        <begin position="73"/>
        <end position="96"/>
    </location>
</feature>
<feature type="transmembrane region" description="Helical" evidence="1">
    <location>
        <begin position="423"/>
        <end position="441"/>
    </location>
</feature>
<feature type="transmembrane region" description="Helical" evidence="1">
    <location>
        <begin position="116"/>
        <end position="137"/>
    </location>
</feature>
<evidence type="ECO:0008006" key="4">
    <source>
        <dbReference type="Google" id="ProtNLM"/>
    </source>
</evidence>
<gene>
    <name evidence="2" type="ORF">QO018_004341</name>
</gene>
<keyword evidence="1" id="KW-0472">Membrane</keyword>
<evidence type="ECO:0000313" key="2">
    <source>
        <dbReference type="EMBL" id="MDQ0535459.1"/>
    </source>
</evidence>
<feature type="transmembrane region" description="Helical" evidence="1">
    <location>
        <begin position="365"/>
        <end position="385"/>
    </location>
</feature>
<proteinExistence type="predicted"/>
<evidence type="ECO:0000313" key="3">
    <source>
        <dbReference type="Proteomes" id="UP001244552"/>
    </source>
</evidence>
<dbReference type="Proteomes" id="UP001244552">
    <property type="component" value="Unassembled WGS sequence"/>
</dbReference>
<accession>A0ABU0MQ47</accession>
<keyword evidence="1" id="KW-0812">Transmembrane</keyword>
<evidence type="ECO:0000256" key="1">
    <source>
        <dbReference type="SAM" id="Phobius"/>
    </source>
</evidence>
<dbReference type="EMBL" id="JAUSVU010000018">
    <property type="protein sequence ID" value="MDQ0535459.1"/>
    <property type="molecule type" value="Genomic_DNA"/>
</dbReference>
<feature type="transmembrane region" description="Helical" evidence="1">
    <location>
        <begin position="236"/>
        <end position="255"/>
    </location>
</feature>
<sequence>MPMIEMALIAQVLVLVLVTAVFLSTGSASMFHPLTLYLIFHTLVFVMRPILVYTQHFDDVWLFMGFWPDEQQFVMTLVVSSVGLVAFAAACIWAGLVRPDWTPNGEPAPAFTFDRVDVVAFLTTAALLGPLAIYSAVQRQAGASFDGTGDVQMERDPLTGQPIYTNTTGYIAEAHSMGLPLTLGLIWVCRFHPLSFIPFAGFVAYRAYLGWGRWAIIMGILGLVLLMLYRSRTKWFRLWHVLAAIPVMGLFTVLGNNRDAFRDVLAGDAPASVLLKFNGGSGSGRALDALAGQDLANFDFLAYILWVVPKQSATYTWFTQYLQLFTEPIPRLLWPSKPVGAPVKWVDLNDYGVFYNLTTSLPGDGWMSAGWIGMIVTMVVVGLILGRLHRWFWTSGFSNRYAVLFYCAFLPLCLQWFRDGNITIVKFGFFSLLPILLWIGLTRALRAWGILEDDPLGAIVAPPKFAPKFARTDFARTHFAKADFARGIDGREAP</sequence>
<keyword evidence="3" id="KW-1185">Reference proteome</keyword>
<comment type="caution">
    <text evidence="2">The sequence shown here is derived from an EMBL/GenBank/DDBJ whole genome shotgun (WGS) entry which is preliminary data.</text>
</comment>
<keyword evidence="1" id="KW-1133">Transmembrane helix</keyword>
<feature type="transmembrane region" description="Helical" evidence="1">
    <location>
        <begin position="211"/>
        <end position="229"/>
    </location>
</feature>
<organism evidence="2 3">
    <name type="scientific">Azospirillum picis</name>
    <dbReference type="NCBI Taxonomy" id="488438"/>
    <lineage>
        <taxon>Bacteria</taxon>
        <taxon>Pseudomonadati</taxon>
        <taxon>Pseudomonadota</taxon>
        <taxon>Alphaproteobacteria</taxon>
        <taxon>Rhodospirillales</taxon>
        <taxon>Azospirillaceae</taxon>
        <taxon>Azospirillum</taxon>
    </lineage>
</organism>
<protein>
    <recommendedName>
        <fullName evidence="4">Oligosaccharide repeat unit polymerase</fullName>
    </recommendedName>
</protein>
<feature type="transmembrane region" description="Helical" evidence="1">
    <location>
        <begin position="397"/>
        <end position="417"/>
    </location>
</feature>
<name>A0ABU0MQ47_9PROT</name>
<feature type="transmembrane region" description="Helical" evidence="1">
    <location>
        <begin position="33"/>
        <end position="53"/>
    </location>
</feature>
<reference evidence="2 3" key="1">
    <citation type="submission" date="2023-07" db="EMBL/GenBank/DDBJ databases">
        <title>Genomic Encyclopedia of Type Strains, Phase IV (KMG-IV): sequencing the most valuable type-strain genomes for metagenomic binning, comparative biology and taxonomic classification.</title>
        <authorList>
            <person name="Goeker M."/>
        </authorList>
    </citation>
    <scope>NUCLEOTIDE SEQUENCE [LARGE SCALE GENOMIC DNA]</scope>
    <source>
        <strain evidence="2 3">DSM 19922</strain>
    </source>
</reference>